<reference evidence="2 3" key="1">
    <citation type="journal article" date="2024" name="J Genomics">
        <title>Draft genome sequencing and assembly of Favolaschia claudopus CIRM-BRFM 2984 isolated from oak limbs.</title>
        <authorList>
            <person name="Navarro D."/>
            <person name="Drula E."/>
            <person name="Chaduli D."/>
            <person name="Cazenave R."/>
            <person name="Ahrendt S."/>
            <person name="Wang J."/>
            <person name="Lipzen A."/>
            <person name="Daum C."/>
            <person name="Barry K."/>
            <person name="Grigoriev I.V."/>
            <person name="Favel A."/>
            <person name="Rosso M.N."/>
            <person name="Martin F."/>
        </authorList>
    </citation>
    <scope>NUCLEOTIDE SEQUENCE [LARGE SCALE GENOMIC DNA]</scope>
    <source>
        <strain evidence="2 3">CIRM-BRFM 2984</strain>
    </source>
</reference>
<accession>A0AAW0AUU2</accession>
<gene>
    <name evidence="2" type="ORF">R3P38DRAFT_3360704</name>
</gene>
<comment type="caution">
    <text evidence="2">The sequence shown here is derived from an EMBL/GenBank/DDBJ whole genome shotgun (WGS) entry which is preliminary data.</text>
</comment>
<name>A0AAW0AUU2_9AGAR</name>
<feature type="region of interest" description="Disordered" evidence="1">
    <location>
        <begin position="1"/>
        <end position="57"/>
    </location>
</feature>
<keyword evidence="3" id="KW-1185">Reference proteome</keyword>
<organism evidence="2 3">
    <name type="scientific">Favolaschia claudopus</name>
    <dbReference type="NCBI Taxonomy" id="2862362"/>
    <lineage>
        <taxon>Eukaryota</taxon>
        <taxon>Fungi</taxon>
        <taxon>Dikarya</taxon>
        <taxon>Basidiomycota</taxon>
        <taxon>Agaricomycotina</taxon>
        <taxon>Agaricomycetes</taxon>
        <taxon>Agaricomycetidae</taxon>
        <taxon>Agaricales</taxon>
        <taxon>Marasmiineae</taxon>
        <taxon>Mycenaceae</taxon>
        <taxon>Favolaschia</taxon>
    </lineage>
</organism>
<proteinExistence type="predicted"/>
<dbReference type="EMBL" id="JAWWNJ010000048">
    <property type="protein sequence ID" value="KAK7017256.1"/>
    <property type="molecule type" value="Genomic_DNA"/>
</dbReference>
<evidence type="ECO:0000313" key="3">
    <source>
        <dbReference type="Proteomes" id="UP001362999"/>
    </source>
</evidence>
<sequence length="458" mass="51870">MPKQPDPTKIELPTNSALRRPNRWRKSIRATTTASSKNCASREKKSSAFHHRKPEPPSVLQDHLYAIDKHVIGPDARRCFRLGKRPENELKDTAASRPAYTYVPRPAFVSECGPTREITDSIAAPLTTTAHLKLRPISAYPSSSSLAPPDPYVSPHRLFLPLFLSLYSPSRKFWDAGMNRGANDDSERLRRGERSLVNKFFRKIALIKQLWVVLMQNLVTNGLLVPPSEAELALYSTADIINDMKRIVHGPQTWEPAATLPPIIHRQITFDLHLDAASLRGIQLLPGGKYAVVETSNAVKLYAIPETRCIWEKPAPKVRSMATDMSCDGSVLRILLAPKQLSQTREFIIHEVDITSGHSHEVFTLPMPPENIFDMWWCIDLQENLFLIQTMTMGLARGHMFILIDWYTSQQFSPQLIANHILAMGKVRIPQFEGLSLLVTAIADLEHYWHPLKNLYEV</sequence>
<protein>
    <submittedName>
        <fullName evidence="2">Uncharacterized protein</fullName>
    </submittedName>
</protein>
<dbReference type="Proteomes" id="UP001362999">
    <property type="component" value="Unassembled WGS sequence"/>
</dbReference>
<dbReference type="AlphaFoldDB" id="A0AAW0AUU2"/>
<evidence type="ECO:0000313" key="2">
    <source>
        <dbReference type="EMBL" id="KAK7017256.1"/>
    </source>
</evidence>
<evidence type="ECO:0000256" key="1">
    <source>
        <dbReference type="SAM" id="MobiDB-lite"/>
    </source>
</evidence>
<feature type="compositionally biased region" description="Polar residues" evidence="1">
    <location>
        <begin position="29"/>
        <end position="39"/>
    </location>
</feature>